<organism evidence="1 2">
    <name type="scientific">Candidatus Collierbacteria bacterium RIFOXYB1_FULL_49_13</name>
    <dbReference type="NCBI Taxonomy" id="1817728"/>
    <lineage>
        <taxon>Bacteria</taxon>
        <taxon>Candidatus Collieribacteriota</taxon>
    </lineage>
</organism>
<sequence length="88" mass="9879">MRYYLVVYPGEENRVTPVKIGGKRVYYRNDEDAWPFVFVDPDTGEVSLPLAGIALRLGWRTATEEDLLTADFGAPGILDIRLNHPSAL</sequence>
<evidence type="ECO:0000313" key="1">
    <source>
        <dbReference type="EMBL" id="OGD78330.1"/>
    </source>
</evidence>
<proteinExistence type="predicted"/>
<protein>
    <submittedName>
        <fullName evidence="1">Uncharacterized protein</fullName>
    </submittedName>
</protein>
<comment type="caution">
    <text evidence="1">The sequence shown here is derived from an EMBL/GenBank/DDBJ whole genome shotgun (WGS) entry which is preliminary data.</text>
</comment>
<name>A0A1F5FFC0_9BACT</name>
<dbReference type="Proteomes" id="UP000176682">
    <property type="component" value="Unassembled WGS sequence"/>
</dbReference>
<evidence type="ECO:0000313" key="2">
    <source>
        <dbReference type="Proteomes" id="UP000176682"/>
    </source>
</evidence>
<gene>
    <name evidence="1" type="ORF">A2368_04770</name>
</gene>
<reference evidence="1 2" key="1">
    <citation type="journal article" date="2016" name="Nat. Commun.">
        <title>Thousands of microbial genomes shed light on interconnected biogeochemical processes in an aquifer system.</title>
        <authorList>
            <person name="Anantharaman K."/>
            <person name="Brown C.T."/>
            <person name="Hug L.A."/>
            <person name="Sharon I."/>
            <person name="Castelle C.J."/>
            <person name="Probst A.J."/>
            <person name="Thomas B.C."/>
            <person name="Singh A."/>
            <person name="Wilkins M.J."/>
            <person name="Karaoz U."/>
            <person name="Brodie E.L."/>
            <person name="Williams K.H."/>
            <person name="Hubbard S.S."/>
            <person name="Banfield J.F."/>
        </authorList>
    </citation>
    <scope>NUCLEOTIDE SEQUENCE [LARGE SCALE GENOMIC DNA]</scope>
</reference>
<accession>A0A1F5FFC0</accession>
<dbReference type="EMBL" id="MFAM01000051">
    <property type="protein sequence ID" value="OGD78330.1"/>
    <property type="molecule type" value="Genomic_DNA"/>
</dbReference>
<dbReference type="AlphaFoldDB" id="A0A1F5FFC0"/>